<dbReference type="GO" id="GO:0003723">
    <property type="term" value="F:RNA binding"/>
    <property type="evidence" value="ECO:0007669"/>
    <property type="project" value="InterPro"/>
</dbReference>
<dbReference type="Gene3D" id="3.40.50.300">
    <property type="entry name" value="P-loop containing nucleotide triphosphate hydrolases"/>
    <property type="match status" value="1"/>
</dbReference>
<dbReference type="GO" id="GO:0016787">
    <property type="term" value="F:hydrolase activity"/>
    <property type="evidence" value="ECO:0007669"/>
    <property type="project" value="UniProtKB-KW"/>
</dbReference>
<dbReference type="GO" id="GO:0000166">
    <property type="term" value="F:nucleotide binding"/>
    <property type="evidence" value="ECO:0007669"/>
    <property type="project" value="UniProtKB-KW"/>
</dbReference>
<keyword evidence="5" id="KW-1048">Host nucleus</keyword>
<accession>A0A6M3YS12</accession>
<evidence type="ECO:0000256" key="10">
    <source>
        <dbReference type="ARBA" id="ARBA00022723"/>
    </source>
</evidence>
<evidence type="ECO:0000256" key="3">
    <source>
        <dbReference type="ARBA" id="ARBA00008545"/>
    </source>
</evidence>
<evidence type="ECO:0000256" key="7">
    <source>
        <dbReference type="ARBA" id="ARBA00022695"/>
    </source>
</evidence>
<evidence type="ECO:0000313" key="21">
    <source>
        <dbReference type="EMBL" id="QJI53704.1"/>
    </source>
</evidence>
<keyword evidence="10" id="KW-0479">Metal-binding</keyword>
<evidence type="ECO:0000256" key="15">
    <source>
        <dbReference type="ARBA" id="ARBA00023125"/>
    </source>
</evidence>
<dbReference type="InterPro" id="IPR027417">
    <property type="entry name" value="P-loop_NTPase"/>
</dbReference>
<comment type="cofactor">
    <cofactor evidence="1">
        <name>Mn(2+)</name>
        <dbReference type="ChEBI" id="CHEBI:29035"/>
    </cofactor>
</comment>
<keyword evidence="7" id="KW-0548">Nucleotidyltransferase</keyword>
<evidence type="ECO:0000256" key="17">
    <source>
        <dbReference type="ARBA" id="ARBA00030754"/>
    </source>
</evidence>
<evidence type="ECO:0000256" key="2">
    <source>
        <dbReference type="ARBA" id="ARBA00004147"/>
    </source>
</evidence>
<dbReference type="Gene3D" id="3.40.1310.20">
    <property type="match status" value="1"/>
</dbReference>
<evidence type="ECO:0000256" key="18">
    <source>
        <dbReference type="ARBA" id="ARBA00032243"/>
    </source>
</evidence>
<evidence type="ECO:0000256" key="19">
    <source>
        <dbReference type="ARBA" id="ARBA00049360"/>
    </source>
</evidence>
<protein>
    <recommendedName>
        <fullName evidence="4">Replication-associated protein</fullName>
    </recommendedName>
    <alternativeName>
        <fullName evidence="17">ATP-dependent helicase Rep</fullName>
    </alternativeName>
    <alternativeName>
        <fullName evidence="18">RepP</fullName>
    </alternativeName>
</protein>
<keyword evidence="6" id="KW-0808">Transferase</keyword>
<comment type="catalytic activity">
    <reaction evidence="19">
        <text>ATP + H2O = ADP + phosphate + H(+)</text>
        <dbReference type="Rhea" id="RHEA:13065"/>
        <dbReference type="ChEBI" id="CHEBI:15377"/>
        <dbReference type="ChEBI" id="CHEBI:15378"/>
        <dbReference type="ChEBI" id="CHEBI:30616"/>
        <dbReference type="ChEBI" id="CHEBI:43474"/>
        <dbReference type="ChEBI" id="CHEBI:456216"/>
    </reaction>
</comment>
<keyword evidence="8" id="KW-0235">DNA replication</keyword>
<dbReference type="GO" id="GO:0006260">
    <property type="term" value="P:DNA replication"/>
    <property type="evidence" value="ECO:0007669"/>
    <property type="project" value="UniProtKB-KW"/>
</dbReference>
<keyword evidence="12" id="KW-0255">Endonuclease</keyword>
<keyword evidence="11" id="KW-0547">Nucleotide-binding</keyword>
<dbReference type="GO" id="GO:0004519">
    <property type="term" value="F:endonuclease activity"/>
    <property type="evidence" value="ECO:0007669"/>
    <property type="project" value="UniProtKB-KW"/>
</dbReference>
<evidence type="ECO:0000256" key="14">
    <source>
        <dbReference type="ARBA" id="ARBA00023124"/>
    </source>
</evidence>
<comment type="subcellular location">
    <subcellularLocation>
        <location evidence="2">Host nucleus</location>
    </subcellularLocation>
</comment>
<dbReference type="PROSITE" id="PS52020">
    <property type="entry name" value="CRESS_DNA_REP"/>
    <property type="match status" value="1"/>
</dbReference>
<dbReference type="GO" id="GO:0003724">
    <property type="term" value="F:RNA helicase activity"/>
    <property type="evidence" value="ECO:0007669"/>
    <property type="project" value="InterPro"/>
</dbReference>
<evidence type="ECO:0000256" key="12">
    <source>
        <dbReference type="ARBA" id="ARBA00022759"/>
    </source>
</evidence>
<dbReference type="GO" id="GO:0042025">
    <property type="term" value="C:host cell nucleus"/>
    <property type="evidence" value="ECO:0007669"/>
    <property type="project" value="UniProtKB-SubCell"/>
</dbReference>
<comment type="similarity">
    <text evidence="3">Belongs to the nanoviruses/circoviruses replication-associated protein family.</text>
</comment>
<dbReference type="InterPro" id="IPR000605">
    <property type="entry name" value="Helicase_SF3_ssDNA/RNA_vir"/>
</dbReference>
<keyword evidence="16" id="KW-0511">Multifunctional enzyme</keyword>
<dbReference type="Pfam" id="PF02407">
    <property type="entry name" value="Viral_Rep"/>
    <property type="match status" value="1"/>
</dbReference>
<name>A0A6M3YS12_9VIRU</name>
<evidence type="ECO:0000256" key="9">
    <source>
        <dbReference type="ARBA" id="ARBA00022722"/>
    </source>
</evidence>
<dbReference type="InterPro" id="IPR049912">
    <property type="entry name" value="CRESS_DNA_REP"/>
</dbReference>
<evidence type="ECO:0000256" key="1">
    <source>
        <dbReference type="ARBA" id="ARBA00001936"/>
    </source>
</evidence>
<keyword evidence="14" id="KW-0190">Covalent protein-DNA linkage</keyword>
<dbReference type="GO" id="GO:0046872">
    <property type="term" value="F:metal ion binding"/>
    <property type="evidence" value="ECO:0007669"/>
    <property type="project" value="UniProtKB-KW"/>
</dbReference>
<evidence type="ECO:0000256" key="5">
    <source>
        <dbReference type="ARBA" id="ARBA00022562"/>
    </source>
</evidence>
<dbReference type="GO" id="GO:0016779">
    <property type="term" value="F:nucleotidyltransferase activity"/>
    <property type="evidence" value="ECO:0007669"/>
    <property type="project" value="UniProtKB-KW"/>
</dbReference>
<feature type="domain" description="CRESS-DNA virus Rep endonuclease" evidence="20">
    <location>
        <begin position="1"/>
        <end position="96"/>
    </location>
</feature>
<dbReference type="Pfam" id="PF00910">
    <property type="entry name" value="RNA_helicase"/>
    <property type="match status" value="1"/>
</dbReference>
<evidence type="ECO:0000256" key="6">
    <source>
        <dbReference type="ARBA" id="ARBA00022679"/>
    </source>
</evidence>
<evidence type="ECO:0000259" key="20">
    <source>
        <dbReference type="PROSITE" id="PS52020"/>
    </source>
</evidence>
<dbReference type="SUPFAM" id="SSF52540">
    <property type="entry name" value="P-loop containing nucleoside triphosphate hydrolases"/>
    <property type="match status" value="1"/>
</dbReference>
<reference evidence="21" key="1">
    <citation type="submission" date="2020-01" db="EMBL/GenBank/DDBJ databases">
        <title>Novel CRESS-DNA virus.</title>
        <authorList>
            <person name="Liu Q."/>
            <person name="Shan T."/>
            <person name="Yang S."/>
            <person name="Zhang W."/>
        </authorList>
    </citation>
    <scope>NUCLEOTIDE SEQUENCE</scope>
    <source>
        <strain evidence="21">Hbl169cre2</strain>
    </source>
</reference>
<evidence type="ECO:0000256" key="11">
    <source>
        <dbReference type="ARBA" id="ARBA00022741"/>
    </source>
</evidence>
<dbReference type="EMBL" id="MN928933">
    <property type="protein sequence ID" value="QJI53704.1"/>
    <property type="molecule type" value="Genomic_DNA"/>
</dbReference>
<evidence type="ECO:0000256" key="4">
    <source>
        <dbReference type="ARBA" id="ARBA00014531"/>
    </source>
</evidence>
<keyword evidence="13" id="KW-0378">Hydrolase</keyword>
<sequence>MNRSRGWCFTVNNPTDEDYSSIERLKEAADYIIYGKEVGEQGTPHLQGYCHFRNPRTLQGVKRFLPRAHLETRRGTVAQAIEYCTKDGDVTEWGEKPVTSGETTKERWRRIIKLAEDGEMETIKEDYPGMYLRYNEKLKSLAVPAPRILTTLENEWWYGSTGTGKSRLLWELYPEHYQKELNKWWCGYNQEAVVAIEEWSPKNECTASALKIWADRYPFTGQIKGGSLKKIRPAKIIVTSNYSIDQCFPATEDAEPIKRRFKVRFFPEMFRHPREEEESNELAYIEGINALLSLSQ</sequence>
<keyword evidence="9" id="KW-0540">Nuclease</keyword>
<evidence type="ECO:0000256" key="16">
    <source>
        <dbReference type="ARBA" id="ARBA00023268"/>
    </source>
</evidence>
<proteinExistence type="inferred from homology"/>
<keyword evidence="15" id="KW-0238">DNA-binding</keyword>
<organism evidence="21">
    <name type="scientific">Cressdnaviricota sp</name>
    <dbReference type="NCBI Taxonomy" id="2748378"/>
    <lineage>
        <taxon>Viruses</taxon>
        <taxon>Monodnaviria</taxon>
        <taxon>Shotokuvirae</taxon>
        <taxon>Cressdnaviricota</taxon>
    </lineage>
</organism>
<evidence type="ECO:0000256" key="13">
    <source>
        <dbReference type="ARBA" id="ARBA00022801"/>
    </source>
</evidence>
<evidence type="ECO:0000256" key="8">
    <source>
        <dbReference type="ARBA" id="ARBA00022705"/>
    </source>
</evidence>
<dbReference type="GO" id="GO:0003677">
    <property type="term" value="F:DNA binding"/>
    <property type="evidence" value="ECO:0007669"/>
    <property type="project" value="UniProtKB-KW"/>
</dbReference>